<reference evidence="2" key="1">
    <citation type="submission" date="2022-03" db="EMBL/GenBank/DDBJ databases">
        <authorList>
            <person name="Lindestad O."/>
        </authorList>
    </citation>
    <scope>NUCLEOTIDE SEQUENCE</scope>
</reference>
<dbReference type="EMBL" id="CAKXAJ010026371">
    <property type="protein sequence ID" value="CAH2267628.1"/>
    <property type="molecule type" value="Genomic_DNA"/>
</dbReference>
<dbReference type="PANTHER" id="PTHR21398">
    <property type="entry name" value="AGAP007094-PA"/>
    <property type="match status" value="1"/>
</dbReference>
<proteinExistence type="predicted"/>
<name>A0A8S4SP60_9NEOP</name>
<comment type="caution">
    <text evidence="2">The sequence shown here is derived from an EMBL/GenBank/DDBJ whole genome shotgun (WGS) entry which is preliminary data.</text>
</comment>
<evidence type="ECO:0000256" key="1">
    <source>
        <dbReference type="SAM" id="SignalP"/>
    </source>
</evidence>
<dbReference type="Proteomes" id="UP000838756">
    <property type="component" value="Unassembled WGS sequence"/>
</dbReference>
<dbReference type="AlphaFoldDB" id="A0A8S4SP60"/>
<dbReference type="SMART" id="SM00718">
    <property type="entry name" value="DM4_12"/>
    <property type="match status" value="1"/>
</dbReference>
<sequence>MEIRSLTIAILVSLEIVLAAEPNTNSLDEEKYSTRILSRRKRFLIFPDGSSFQLVFCAQNQGYLQLGDIVWFGNTAALAWELPTDPELLLKLKKHDKLSYTAQNRDGVSKLLYYLDEKGNVLSKVPFRKKIIVNPAFAKRSVDEHLAYLDELSATTIKELHIKQKSLRVFDDLDENAVNFHRRGRQSLYGQLETFIQAIGWTGRECVLRLLCESGKGSADQGTFLEEIFRATFTLPKRRKSDGDLYRDYNEAHNAKGDCPSLYPQCKQTVKKYI</sequence>
<dbReference type="Pfam" id="PF07841">
    <property type="entry name" value="DM4_12"/>
    <property type="match status" value="1"/>
</dbReference>
<dbReference type="OrthoDB" id="6617264at2759"/>
<evidence type="ECO:0000313" key="2">
    <source>
        <dbReference type="EMBL" id="CAH2267628.1"/>
    </source>
</evidence>
<dbReference type="InterPro" id="IPR006631">
    <property type="entry name" value="DM4_12"/>
</dbReference>
<feature type="signal peptide" evidence="1">
    <location>
        <begin position="1"/>
        <end position="19"/>
    </location>
</feature>
<organism evidence="2 3">
    <name type="scientific">Pararge aegeria aegeria</name>
    <dbReference type="NCBI Taxonomy" id="348720"/>
    <lineage>
        <taxon>Eukaryota</taxon>
        <taxon>Metazoa</taxon>
        <taxon>Ecdysozoa</taxon>
        <taxon>Arthropoda</taxon>
        <taxon>Hexapoda</taxon>
        <taxon>Insecta</taxon>
        <taxon>Pterygota</taxon>
        <taxon>Neoptera</taxon>
        <taxon>Endopterygota</taxon>
        <taxon>Lepidoptera</taxon>
        <taxon>Glossata</taxon>
        <taxon>Ditrysia</taxon>
        <taxon>Papilionoidea</taxon>
        <taxon>Nymphalidae</taxon>
        <taxon>Satyrinae</taxon>
        <taxon>Satyrini</taxon>
        <taxon>Parargina</taxon>
        <taxon>Pararge</taxon>
    </lineage>
</organism>
<feature type="chain" id="PRO_5035886439" evidence="1">
    <location>
        <begin position="20"/>
        <end position="274"/>
    </location>
</feature>
<protein>
    <submittedName>
        <fullName evidence="2">Jg27900 protein</fullName>
    </submittedName>
</protein>
<keyword evidence="1" id="KW-0732">Signal</keyword>
<evidence type="ECO:0000313" key="3">
    <source>
        <dbReference type="Proteomes" id="UP000838756"/>
    </source>
</evidence>
<gene>
    <name evidence="2" type="primary">jg27900</name>
    <name evidence="2" type="ORF">PAEG_LOCUS26128</name>
</gene>
<keyword evidence="3" id="KW-1185">Reference proteome</keyword>
<accession>A0A8S4SP60</accession>
<dbReference type="PANTHER" id="PTHR21398:SF1">
    <property type="entry name" value="FI03705P"/>
    <property type="match status" value="1"/>
</dbReference>